<comment type="caution">
    <text evidence="2">The sequence shown here is derived from an EMBL/GenBank/DDBJ whole genome shotgun (WGS) entry which is preliminary data.</text>
</comment>
<dbReference type="Proteomes" id="UP000001861">
    <property type="component" value="Unassembled WGS sequence"/>
</dbReference>
<dbReference type="InParanoid" id="A8PCX3"/>
<dbReference type="GeneID" id="6017126"/>
<dbReference type="STRING" id="240176.A8PCX3"/>
<evidence type="ECO:0000256" key="1">
    <source>
        <dbReference type="SAM" id="Phobius"/>
    </source>
</evidence>
<name>A8PCX3_COPC7</name>
<accession>A8PCX3</accession>
<feature type="transmembrane region" description="Helical" evidence="1">
    <location>
        <begin position="48"/>
        <end position="64"/>
    </location>
</feature>
<proteinExistence type="predicted"/>
<dbReference type="OrthoDB" id="3025589at2759"/>
<dbReference type="RefSeq" id="XP_001840481.2">
    <property type="nucleotide sequence ID" value="XM_001840429.2"/>
</dbReference>
<dbReference type="OMA" id="DSWKESH"/>
<keyword evidence="1" id="KW-1133">Transmembrane helix</keyword>
<feature type="transmembrane region" description="Helical" evidence="1">
    <location>
        <begin position="156"/>
        <end position="178"/>
    </location>
</feature>
<sequence length="293" mass="32852">MSESARNIDRWYTAVGLQANSSMAIPVAGEVSQLIISKRKVIKTNGEHLALEVFMCIYGLNLFMNMSSIRRKGLTLYMVVASVLTVISCINAVTSGIFSFRIFLDTSQSLDNVNEALHSHDNSVVDHIVSFTLIGQRWIGDALLVYRCFVIWHDHLWVAIAPVFVFLISLGVSIRAFIPIHNWEYNNYIAISVDIFISLALHIVVTFLIVYRLMSFRSRLLKIFPLASGGDSDGVIVYTRITTMLVESAVFITIMAAGYAITNVVDTWPSYQAYLVFKIGYNTAVVSFPIHLH</sequence>
<dbReference type="VEuPathDB" id="FungiDB:CC1G_07211"/>
<organism evidence="2 3">
    <name type="scientific">Coprinopsis cinerea (strain Okayama-7 / 130 / ATCC MYA-4618 / FGSC 9003)</name>
    <name type="common">Inky cap fungus</name>
    <name type="synonym">Hormographiella aspergillata</name>
    <dbReference type="NCBI Taxonomy" id="240176"/>
    <lineage>
        <taxon>Eukaryota</taxon>
        <taxon>Fungi</taxon>
        <taxon>Dikarya</taxon>
        <taxon>Basidiomycota</taxon>
        <taxon>Agaricomycotina</taxon>
        <taxon>Agaricomycetes</taxon>
        <taxon>Agaricomycetidae</taxon>
        <taxon>Agaricales</taxon>
        <taxon>Agaricineae</taxon>
        <taxon>Psathyrellaceae</taxon>
        <taxon>Coprinopsis</taxon>
    </lineage>
</organism>
<keyword evidence="3" id="KW-1185">Reference proteome</keyword>
<gene>
    <name evidence="2" type="ORF">CC1G_07211</name>
</gene>
<keyword evidence="1" id="KW-0472">Membrane</keyword>
<dbReference type="AlphaFoldDB" id="A8PCX3"/>
<feature type="transmembrane region" description="Helical" evidence="1">
    <location>
        <begin position="235"/>
        <end position="261"/>
    </location>
</feature>
<feature type="transmembrane region" description="Helical" evidence="1">
    <location>
        <begin position="76"/>
        <end position="104"/>
    </location>
</feature>
<evidence type="ECO:0000313" key="2">
    <source>
        <dbReference type="EMBL" id="EAU81281.2"/>
    </source>
</evidence>
<dbReference type="EMBL" id="AACS02000006">
    <property type="protein sequence ID" value="EAU81281.2"/>
    <property type="molecule type" value="Genomic_DNA"/>
</dbReference>
<dbReference type="HOGENOM" id="CLU_044614_4_0_1"/>
<protein>
    <submittedName>
        <fullName evidence="2">Uncharacterized protein</fullName>
    </submittedName>
</protein>
<dbReference type="KEGG" id="cci:CC1G_07211"/>
<evidence type="ECO:0000313" key="3">
    <source>
        <dbReference type="Proteomes" id="UP000001861"/>
    </source>
</evidence>
<reference evidence="2 3" key="1">
    <citation type="journal article" date="2010" name="Proc. Natl. Acad. Sci. U.S.A.">
        <title>Insights into evolution of multicellular fungi from the assembled chromosomes of the mushroom Coprinopsis cinerea (Coprinus cinereus).</title>
        <authorList>
            <person name="Stajich J.E."/>
            <person name="Wilke S.K."/>
            <person name="Ahren D."/>
            <person name="Au C.H."/>
            <person name="Birren B.W."/>
            <person name="Borodovsky M."/>
            <person name="Burns C."/>
            <person name="Canback B."/>
            <person name="Casselton L.A."/>
            <person name="Cheng C.K."/>
            <person name="Deng J."/>
            <person name="Dietrich F.S."/>
            <person name="Fargo D.C."/>
            <person name="Farman M.L."/>
            <person name="Gathman A.C."/>
            <person name="Goldberg J."/>
            <person name="Guigo R."/>
            <person name="Hoegger P.J."/>
            <person name="Hooker J.B."/>
            <person name="Huggins A."/>
            <person name="James T.Y."/>
            <person name="Kamada T."/>
            <person name="Kilaru S."/>
            <person name="Kodira C."/>
            <person name="Kues U."/>
            <person name="Kupfer D."/>
            <person name="Kwan H.S."/>
            <person name="Lomsadze A."/>
            <person name="Li W."/>
            <person name="Lilly W.W."/>
            <person name="Ma L.J."/>
            <person name="Mackey A.J."/>
            <person name="Manning G."/>
            <person name="Martin F."/>
            <person name="Muraguchi H."/>
            <person name="Natvig D.O."/>
            <person name="Palmerini H."/>
            <person name="Ramesh M.A."/>
            <person name="Rehmeyer C.J."/>
            <person name="Roe B.A."/>
            <person name="Shenoy N."/>
            <person name="Stanke M."/>
            <person name="Ter-Hovhannisyan V."/>
            <person name="Tunlid A."/>
            <person name="Velagapudi R."/>
            <person name="Vision T.J."/>
            <person name="Zeng Q."/>
            <person name="Zolan M.E."/>
            <person name="Pukkila P.J."/>
        </authorList>
    </citation>
    <scope>NUCLEOTIDE SEQUENCE [LARGE SCALE GENOMIC DNA]</scope>
    <source>
        <strain evidence="3">Okayama-7 / 130 / ATCC MYA-4618 / FGSC 9003</strain>
    </source>
</reference>
<feature type="transmembrane region" description="Helical" evidence="1">
    <location>
        <begin position="190"/>
        <end position="214"/>
    </location>
</feature>
<keyword evidence="1" id="KW-0812">Transmembrane</keyword>